<keyword evidence="5" id="KW-0819">tRNA processing</keyword>
<evidence type="ECO:0000256" key="3">
    <source>
        <dbReference type="ARBA" id="ARBA00019010"/>
    </source>
</evidence>
<comment type="similarity">
    <text evidence="2">Belongs to the TsaE family.</text>
</comment>
<evidence type="ECO:0000256" key="5">
    <source>
        <dbReference type="ARBA" id="ARBA00022694"/>
    </source>
</evidence>
<keyword evidence="4" id="KW-0963">Cytoplasm</keyword>
<dbReference type="InterPro" id="IPR003442">
    <property type="entry name" value="T6A_TsaE"/>
</dbReference>
<dbReference type="Gene3D" id="3.40.50.300">
    <property type="entry name" value="P-loop containing nucleotide triphosphate hydrolases"/>
    <property type="match status" value="1"/>
</dbReference>
<evidence type="ECO:0000256" key="6">
    <source>
        <dbReference type="ARBA" id="ARBA00022723"/>
    </source>
</evidence>
<dbReference type="STRING" id="1391627.SAMN05216464_10488"/>
<dbReference type="EMBL" id="FNAI01000004">
    <property type="protein sequence ID" value="SDE13791.1"/>
    <property type="molecule type" value="Genomic_DNA"/>
</dbReference>
<dbReference type="GO" id="GO:0005737">
    <property type="term" value="C:cytoplasm"/>
    <property type="evidence" value="ECO:0007669"/>
    <property type="project" value="UniProtKB-SubCell"/>
</dbReference>
<dbReference type="NCBIfam" id="TIGR00150">
    <property type="entry name" value="T6A_YjeE"/>
    <property type="match status" value="1"/>
</dbReference>
<accession>A0A1G7AG55</accession>
<evidence type="ECO:0000313" key="12">
    <source>
        <dbReference type="Proteomes" id="UP000199072"/>
    </source>
</evidence>
<gene>
    <name evidence="11" type="ORF">SAMN05216464_10488</name>
</gene>
<dbReference type="AlphaFoldDB" id="A0A1G7AG55"/>
<organism evidence="11 12">
    <name type="scientific">Mucilaginibacter pineti</name>
    <dbReference type="NCBI Taxonomy" id="1391627"/>
    <lineage>
        <taxon>Bacteria</taxon>
        <taxon>Pseudomonadati</taxon>
        <taxon>Bacteroidota</taxon>
        <taxon>Sphingobacteriia</taxon>
        <taxon>Sphingobacteriales</taxon>
        <taxon>Sphingobacteriaceae</taxon>
        <taxon>Mucilaginibacter</taxon>
    </lineage>
</organism>
<evidence type="ECO:0000256" key="8">
    <source>
        <dbReference type="ARBA" id="ARBA00022840"/>
    </source>
</evidence>
<protein>
    <recommendedName>
        <fullName evidence="3">tRNA threonylcarbamoyladenosine biosynthesis protein TsaE</fullName>
    </recommendedName>
    <alternativeName>
        <fullName evidence="10">t(6)A37 threonylcarbamoyladenosine biosynthesis protein TsaE</fullName>
    </alternativeName>
</protein>
<dbReference type="SUPFAM" id="SSF52540">
    <property type="entry name" value="P-loop containing nucleoside triphosphate hydrolases"/>
    <property type="match status" value="1"/>
</dbReference>
<sequence>MLNAVKHLFGAVHIAVRSFIPQDDKPQIFIKVLITVQSLQDLPSTAEAIITGSANNRIFLFYGDMGAGKTTLIKELCSFLGTNDVVTSPTFSIVNEYQVGKESIYHFDFYRLKNQTEALDMGYEEYFYAGAYCFIEWPERIPDLLPAHYSNVRITVAGDGSRLVQIENI</sequence>
<name>A0A1G7AG55_9SPHI</name>
<comment type="subcellular location">
    <subcellularLocation>
        <location evidence="1">Cytoplasm</location>
    </subcellularLocation>
</comment>
<proteinExistence type="inferred from homology"/>
<keyword evidence="12" id="KW-1185">Reference proteome</keyword>
<evidence type="ECO:0000256" key="7">
    <source>
        <dbReference type="ARBA" id="ARBA00022741"/>
    </source>
</evidence>
<dbReference type="RefSeq" id="WP_317039759.1">
    <property type="nucleotide sequence ID" value="NZ_FNAI01000004.1"/>
</dbReference>
<keyword evidence="6" id="KW-0479">Metal-binding</keyword>
<evidence type="ECO:0000256" key="10">
    <source>
        <dbReference type="ARBA" id="ARBA00032441"/>
    </source>
</evidence>
<keyword evidence="8" id="KW-0067">ATP-binding</keyword>
<dbReference type="GO" id="GO:0005524">
    <property type="term" value="F:ATP binding"/>
    <property type="evidence" value="ECO:0007669"/>
    <property type="project" value="UniProtKB-KW"/>
</dbReference>
<evidence type="ECO:0000256" key="1">
    <source>
        <dbReference type="ARBA" id="ARBA00004496"/>
    </source>
</evidence>
<dbReference type="Proteomes" id="UP000199072">
    <property type="component" value="Unassembled WGS sequence"/>
</dbReference>
<dbReference type="PANTHER" id="PTHR33540:SF2">
    <property type="entry name" value="TRNA THREONYLCARBAMOYLADENOSINE BIOSYNTHESIS PROTEIN TSAE"/>
    <property type="match status" value="1"/>
</dbReference>
<dbReference type="GO" id="GO:0002949">
    <property type="term" value="P:tRNA threonylcarbamoyladenosine modification"/>
    <property type="evidence" value="ECO:0007669"/>
    <property type="project" value="InterPro"/>
</dbReference>
<evidence type="ECO:0000256" key="9">
    <source>
        <dbReference type="ARBA" id="ARBA00022842"/>
    </source>
</evidence>
<keyword evidence="9" id="KW-0460">Magnesium</keyword>
<dbReference type="GO" id="GO:0046872">
    <property type="term" value="F:metal ion binding"/>
    <property type="evidence" value="ECO:0007669"/>
    <property type="project" value="UniProtKB-KW"/>
</dbReference>
<evidence type="ECO:0000256" key="2">
    <source>
        <dbReference type="ARBA" id="ARBA00007599"/>
    </source>
</evidence>
<evidence type="ECO:0000256" key="4">
    <source>
        <dbReference type="ARBA" id="ARBA00022490"/>
    </source>
</evidence>
<evidence type="ECO:0000313" key="11">
    <source>
        <dbReference type="EMBL" id="SDE13791.1"/>
    </source>
</evidence>
<reference evidence="11 12" key="1">
    <citation type="submission" date="2016-10" db="EMBL/GenBank/DDBJ databases">
        <authorList>
            <person name="de Groot N.N."/>
        </authorList>
    </citation>
    <scope>NUCLEOTIDE SEQUENCE [LARGE SCALE GENOMIC DNA]</scope>
    <source>
        <strain evidence="11 12">47C3B</strain>
    </source>
</reference>
<dbReference type="Pfam" id="PF02367">
    <property type="entry name" value="TsaE"/>
    <property type="match status" value="1"/>
</dbReference>
<keyword evidence="7" id="KW-0547">Nucleotide-binding</keyword>
<dbReference type="InterPro" id="IPR027417">
    <property type="entry name" value="P-loop_NTPase"/>
</dbReference>
<dbReference type="PANTHER" id="PTHR33540">
    <property type="entry name" value="TRNA THREONYLCARBAMOYLADENOSINE BIOSYNTHESIS PROTEIN TSAE"/>
    <property type="match status" value="1"/>
</dbReference>